<dbReference type="FunFam" id="3.10.310.40:FF:000003">
    <property type="entry name" value="Alanine--tRNA ligase"/>
    <property type="match status" value="1"/>
</dbReference>
<evidence type="ECO:0000256" key="9">
    <source>
        <dbReference type="ARBA" id="ARBA00022884"/>
    </source>
</evidence>
<keyword evidence="11 15" id="KW-0496">Mitochondrion</keyword>
<dbReference type="InterPro" id="IPR045864">
    <property type="entry name" value="aa-tRNA-synth_II/BPL/LPL"/>
</dbReference>
<proteinExistence type="inferred from homology"/>
<dbReference type="InterPro" id="IPR018162">
    <property type="entry name" value="Ala-tRNA-ligase_IIc_anticod-bd"/>
</dbReference>
<dbReference type="GO" id="GO:0004813">
    <property type="term" value="F:alanine-tRNA ligase activity"/>
    <property type="evidence" value="ECO:0007669"/>
    <property type="project" value="UniProtKB-UniRule"/>
</dbReference>
<dbReference type="InterPro" id="IPR018165">
    <property type="entry name" value="Ala-tRNA-synth_IIc_core"/>
</dbReference>
<dbReference type="SUPFAM" id="SSF55681">
    <property type="entry name" value="Class II aaRS and biotin synthetases"/>
    <property type="match status" value="1"/>
</dbReference>
<evidence type="ECO:0000256" key="7">
    <source>
        <dbReference type="ARBA" id="ARBA00022833"/>
    </source>
</evidence>
<dbReference type="Gene3D" id="3.10.310.40">
    <property type="match status" value="1"/>
</dbReference>
<organism evidence="18 19">
    <name type="scientific">Lophiotrema nucula</name>
    <dbReference type="NCBI Taxonomy" id="690887"/>
    <lineage>
        <taxon>Eukaryota</taxon>
        <taxon>Fungi</taxon>
        <taxon>Dikarya</taxon>
        <taxon>Ascomycota</taxon>
        <taxon>Pezizomycotina</taxon>
        <taxon>Dothideomycetes</taxon>
        <taxon>Pleosporomycetidae</taxon>
        <taxon>Pleosporales</taxon>
        <taxon>Lophiotremataceae</taxon>
        <taxon>Lophiotrema</taxon>
    </lineage>
</organism>
<dbReference type="InterPro" id="IPR023033">
    <property type="entry name" value="Ala_tRNA_ligase_euk/bac"/>
</dbReference>
<feature type="binding site" evidence="15">
    <location>
        <position position="724"/>
    </location>
    <ligand>
        <name>Zn(2+)</name>
        <dbReference type="ChEBI" id="CHEBI:29105"/>
    </ligand>
</feature>
<dbReference type="PRINTS" id="PR00980">
    <property type="entry name" value="TRNASYNTHALA"/>
</dbReference>
<dbReference type="InterPro" id="IPR059090">
    <property type="entry name" value="ALA1_helical"/>
</dbReference>
<keyword evidence="8 15" id="KW-0067">ATP-binding</keyword>
<dbReference type="NCBIfam" id="TIGR00344">
    <property type="entry name" value="alaS"/>
    <property type="match status" value="1"/>
</dbReference>
<keyword evidence="4 15" id="KW-0436">Ligase</keyword>
<dbReference type="PANTHER" id="PTHR11777:SF9">
    <property type="entry name" value="ALANINE--TRNA LIGASE, CYTOPLASMIC"/>
    <property type="match status" value="1"/>
</dbReference>
<keyword evidence="16" id="KW-0175">Coiled coil</keyword>
<evidence type="ECO:0000256" key="10">
    <source>
        <dbReference type="ARBA" id="ARBA00022917"/>
    </source>
</evidence>
<evidence type="ECO:0000256" key="11">
    <source>
        <dbReference type="ARBA" id="ARBA00023128"/>
    </source>
</evidence>
<keyword evidence="19" id="KW-1185">Reference proteome</keyword>
<dbReference type="Pfam" id="PF02272">
    <property type="entry name" value="DHHA1"/>
    <property type="match status" value="1"/>
</dbReference>
<evidence type="ECO:0000256" key="2">
    <source>
        <dbReference type="ARBA" id="ARBA00022490"/>
    </source>
</evidence>
<comment type="subunit">
    <text evidence="15">Monomer.</text>
</comment>
<comment type="domain">
    <text evidence="15">Consists of three domains; the N-terminal catalytic domain, the editing domain and the C-terminal C-Ala domain. The editing domain removes incorrectly charged amino acids, while the C-Ala domain, along with tRNA(Ala), serves as a bridge to cooperatively bring together the editing and aminoacylation centers thus stimulating deacylation of misacylated tRNAs.</text>
</comment>
<dbReference type="HAMAP" id="MF_00036_B">
    <property type="entry name" value="Ala_tRNA_synth_B"/>
    <property type="match status" value="1"/>
</dbReference>
<evidence type="ECO:0000256" key="8">
    <source>
        <dbReference type="ARBA" id="ARBA00022840"/>
    </source>
</evidence>
<dbReference type="InterPro" id="IPR012947">
    <property type="entry name" value="tRNA_SAD"/>
</dbReference>
<feature type="binding site" evidence="15">
    <location>
        <position position="603"/>
    </location>
    <ligand>
        <name>Zn(2+)</name>
        <dbReference type="ChEBI" id="CHEBI:29105"/>
    </ligand>
</feature>
<name>A0A6A5YR61_9PLEO</name>
<dbReference type="PANTHER" id="PTHR11777">
    <property type="entry name" value="ALANYL-TRNA SYNTHETASE"/>
    <property type="match status" value="1"/>
</dbReference>
<evidence type="ECO:0000313" key="18">
    <source>
        <dbReference type="EMBL" id="KAF2108907.1"/>
    </source>
</evidence>
<evidence type="ECO:0000256" key="14">
    <source>
        <dbReference type="ARBA" id="ARBA00055137"/>
    </source>
</evidence>
<evidence type="ECO:0000256" key="5">
    <source>
        <dbReference type="ARBA" id="ARBA00022723"/>
    </source>
</evidence>
<comment type="cofactor">
    <cofactor evidence="15">
        <name>Zn(2+)</name>
        <dbReference type="ChEBI" id="CHEBI:29105"/>
    </cofactor>
    <text evidence="15">Binds 1 zinc ion per subunit.</text>
</comment>
<dbReference type="GO" id="GO:0005739">
    <property type="term" value="C:mitochondrion"/>
    <property type="evidence" value="ECO:0007669"/>
    <property type="project" value="UniProtKB-SubCell"/>
</dbReference>
<feature type="binding site" evidence="15">
    <location>
        <position position="607"/>
    </location>
    <ligand>
        <name>Zn(2+)</name>
        <dbReference type="ChEBI" id="CHEBI:29105"/>
    </ligand>
</feature>
<dbReference type="Pfam" id="PF26023">
    <property type="entry name" value="ALA1"/>
    <property type="match status" value="1"/>
</dbReference>
<dbReference type="GO" id="GO:0005524">
    <property type="term" value="F:ATP binding"/>
    <property type="evidence" value="ECO:0007669"/>
    <property type="project" value="UniProtKB-UniRule"/>
</dbReference>
<evidence type="ECO:0000256" key="13">
    <source>
        <dbReference type="ARBA" id="ARBA00048300"/>
    </source>
</evidence>
<sequence length="957" mass="106937">MEANPHEWPAKKVRDTFLDFFKQKGHTFIPSSSVVPHDDPSLLFVNSGMCQYKSVFEGTLDPKSSIFSQLRRSTGSQKCIRAGGKHNDLDDVGKDSYHHTFFEMLGNWSFGDYFKKEAIEYAWELLTQIYGLDPDRLYVTYFEGDARYALDSDDEAKNLWRAMGVLDDHIIKGNMKDNFWEMGETGPCGPSIELHYDKIGGRNAAHLVNQDDPNIIEIWNVVFMQFNREADKTLTLLPRQNIDTGLGFERLVSILQNKSSNYDTDIFFPLFQRIQEVTGTRPYMGMFGSEDDVDGVDTAYRVVADHIRTCVIAITDGAIPNNVGQGYVIRRILRRGLRYAKKYLQAQLGSFFSSIVPTVIMQMEDIFPEVREKEQMVKDILDEEEKSFAVNLVRGEAMFNKFAEQCKDSKELPGSCVWRLYDTYGFPMDLTKLMAEEKGLRINDEEVARAQEMAREASKGDDKKITFSLPTLDVHQIATLEKLHDLPKTDDTAKYRKGTIKASVKALYYGKRFLTSTSEISESEEQFGVILDKTNFYAESGGQTFDIGRLVIDNTAEMTVQNVQSYGGFILHTGSMQHGSLTVGDEVVAQYDEAHREAIQMNHTGTHILNFGLRDVLGDHITQKGSVITPERLRFDFAHRTSITDEELQAIEEGANMDIKFDEEVFASYIDLSTARAILGVRAIPGEVYPDPVRVVSIGIRIDELVPDPTDCLFFSIELCGGTHVDRTGTIKELVVLDESGLAKGIRRIVAITGQSALEARRLANRFEVDELIPLENSAFSPEKEKLAKDAQAKLTNLSISILTKKALMKRLEKIVKEVNKEQKKVQKARVDAVIELVEAHFELNKTSTSFVAQLPFNSTAKAIADAIKYLTSKNLDKSIYLISVDNDTGRVAHGCFVAPKHSSSGLVASEWAAVVAGAVGGKAGGKGPTSMGTGIDASKVDEGVEIALKYLENLKI</sequence>
<dbReference type="GO" id="GO:0000049">
    <property type="term" value="F:tRNA binding"/>
    <property type="evidence" value="ECO:0007669"/>
    <property type="project" value="UniProtKB-KW"/>
</dbReference>
<evidence type="ECO:0000256" key="6">
    <source>
        <dbReference type="ARBA" id="ARBA00022741"/>
    </source>
</evidence>
<feature type="coiled-coil region" evidence="16">
    <location>
        <begin position="802"/>
        <end position="832"/>
    </location>
</feature>
<dbReference type="SUPFAM" id="SSF101353">
    <property type="entry name" value="Putative anticodon-binding domain of alanyl-tRNA synthetase (AlaRS)"/>
    <property type="match status" value="1"/>
</dbReference>
<dbReference type="InterPro" id="IPR009000">
    <property type="entry name" value="Transl_B-barrel_sf"/>
</dbReference>
<dbReference type="SMART" id="SM00863">
    <property type="entry name" value="tRNA_SAD"/>
    <property type="match status" value="1"/>
</dbReference>
<keyword evidence="5 15" id="KW-0479">Metal-binding</keyword>
<evidence type="ECO:0000256" key="15">
    <source>
        <dbReference type="HAMAP-Rule" id="MF_03133"/>
    </source>
</evidence>
<evidence type="ECO:0000256" key="3">
    <source>
        <dbReference type="ARBA" id="ARBA00022555"/>
    </source>
</evidence>
<gene>
    <name evidence="15" type="primary">ALA1</name>
    <name evidence="18" type="ORF">BDV96DRAFT_503801</name>
</gene>
<dbReference type="GO" id="GO:0002161">
    <property type="term" value="F:aminoacyl-tRNA deacylase activity"/>
    <property type="evidence" value="ECO:0007669"/>
    <property type="project" value="TreeGrafter"/>
</dbReference>
<feature type="binding site" evidence="15">
    <location>
        <position position="720"/>
    </location>
    <ligand>
        <name>Zn(2+)</name>
        <dbReference type="ChEBI" id="CHEBI:29105"/>
    </ligand>
</feature>
<dbReference type="FunFam" id="2.40.30.130:FF:000004">
    <property type="entry name" value="Alanine--tRNA ligase"/>
    <property type="match status" value="1"/>
</dbReference>
<dbReference type="OrthoDB" id="2423964at2759"/>
<evidence type="ECO:0000256" key="12">
    <source>
        <dbReference type="ARBA" id="ARBA00023146"/>
    </source>
</evidence>
<dbReference type="Gene3D" id="2.40.30.130">
    <property type="match status" value="1"/>
</dbReference>
<keyword evidence="6 15" id="KW-0547">Nucleotide-binding</keyword>
<keyword evidence="9 15" id="KW-0694">RNA-binding</keyword>
<comment type="subcellular location">
    <subcellularLocation>
        <location evidence="15">Mitochondrion</location>
    </subcellularLocation>
    <subcellularLocation>
        <location evidence="15">Cytoplasm</location>
    </subcellularLocation>
</comment>
<dbReference type="AlphaFoldDB" id="A0A6A5YR61"/>
<reference evidence="18" key="1">
    <citation type="journal article" date="2020" name="Stud. Mycol.">
        <title>101 Dothideomycetes genomes: a test case for predicting lifestyles and emergence of pathogens.</title>
        <authorList>
            <person name="Haridas S."/>
            <person name="Albert R."/>
            <person name="Binder M."/>
            <person name="Bloem J."/>
            <person name="Labutti K."/>
            <person name="Salamov A."/>
            <person name="Andreopoulos B."/>
            <person name="Baker S."/>
            <person name="Barry K."/>
            <person name="Bills G."/>
            <person name="Bluhm B."/>
            <person name="Cannon C."/>
            <person name="Castanera R."/>
            <person name="Culley D."/>
            <person name="Daum C."/>
            <person name="Ezra D."/>
            <person name="Gonzalez J."/>
            <person name="Henrissat B."/>
            <person name="Kuo A."/>
            <person name="Liang C."/>
            <person name="Lipzen A."/>
            <person name="Lutzoni F."/>
            <person name="Magnuson J."/>
            <person name="Mondo S."/>
            <person name="Nolan M."/>
            <person name="Ohm R."/>
            <person name="Pangilinan J."/>
            <person name="Park H.-J."/>
            <person name="Ramirez L."/>
            <person name="Alfaro M."/>
            <person name="Sun H."/>
            <person name="Tritt A."/>
            <person name="Yoshinaga Y."/>
            <person name="Zwiers L.-H."/>
            <person name="Turgeon B."/>
            <person name="Goodwin S."/>
            <person name="Spatafora J."/>
            <person name="Crous P."/>
            <person name="Grigoriev I."/>
        </authorList>
    </citation>
    <scope>NUCLEOTIDE SEQUENCE</scope>
    <source>
        <strain evidence="18">CBS 627.86</strain>
    </source>
</reference>
<dbReference type="InterPro" id="IPR003156">
    <property type="entry name" value="DHHA1_dom"/>
</dbReference>
<dbReference type="CDD" id="cd00673">
    <property type="entry name" value="AlaRS_core"/>
    <property type="match status" value="1"/>
</dbReference>
<comment type="similarity">
    <text evidence="1">Belongs to the class-II aminoacyl-tRNA synthetase family. Alax-L subfamily.</text>
</comment>
<dbReference type="PROSITE" id="PS50860">
    <property type="entry name" value="AA_TRNA_LIGASE_II_ALA"/>
    <property type="match status" value="1"/>
</dbReference>
<keyword evidence="12 15" id="KW-0030">Aminoacyl-tRNA synthetase</keyword>
<keyword evidence="3 15" id="KW-0820">tRNA-binding</keyword>
<accession>A0A6A5YR61</accession>
<dbReference type="EMBL" id="ML977345">
    <property type="protein sequence ID" value="KAF2108907.1"/>
    <property type="molecule type" value="Genomic_DNA"/>
</dbReference>
<evidence type="ECO:0000259" key="17">
    <source>
        <dbReference type="PROSITE" id="PS50860"/>
    </source>
</evidence>
<comment type="function">
    <text evidence="14 15">Catalyzes the attachment of alanine to tRNA(Ala) in a two-step reaction: alanine is first activated by ATP to form Ala-AMP and then transferred to the acceptor end of tRNA(Ala). Also edits incorrectly charged tRNA(Ala) via its editing domain.</text>
</comment>
<dbReference type="SUPFAM" id="SSF50447">
    <property type="entry name" value="Translation proteins"/>
    <property type="match status" value="1"/>
</dbReference>
<dbReference type="InterPro" id="IPR002318">
    <property type="entry name" value="Ala-tRNA-lgiase_IIc"/>
</dbReference>
<keyword evidence="10 15" id="KW-0648">Protein biosynthesis</keyword>
<comment type="catalytic activity">
    <reaction evidence="13 15">
        <text>tRNA(Ala) + L-alanine + ATP = L-alanyl-tRNA(Ala) + AMP + diphosphate</text>
        <dbReference type="Rhea" id="RHEA:12540"/>
        <dbReference type="Rhea" id="RHEA-COMP:9657"/>
        <dbReference type="Rhea" id="RHEA-COMP:9923"/>
        <dbReference type="ChEBI" id="CHEBI:30616"/>
        <dbReference type="ChEBI" id="CHEBI:33019"/>
        <dbReference type="ChEBI" id="CHEBI:57972"/>
        <dbReference type="ChEBI" id="CHEBI:78442"/>
        <dbReference type="ChEBI" id="CHEBI:78497"/>
        <dbReference type="ChEBI" id="CHEBI:456215"/>
        <dbReference type="EC" id="6.1.1.7"/>
    </reaction>
</comment>
<dbReference type="InterPro" id="IPR050058">
    <property type="entry name" value="Ala-tRNA_ligase"/>
</dbReference>
<evidence type="ECO:0000256" key="16">
    <source>
        <dbReference type="SAM" id="Coils"/>
    </source>
</evidence>
<dbReference type="FunFam" id="3.30.930.10:FF:000011">
    <property type="entry name" value="Alanine--tRNA ligase, cytoplasmic"/>
    <property type="match status" value="1"/>
</dbReference>
<feature type="domain" description="Alanyl-transfer RNA synthetases family profile" evidence="17">
    <location>
        <begin position="8"/>
        <end position="763"/>
    </location>
</feature>
<dbReference type="FunFam" id="3.30.980.10:FF:000004">
    <property type="entry name" value="Alanine--tRNA ligase, cytoplasmic"/>
    <property type="match status" value="1"/>
</dbReference>
<evidence type="ECO:0000256" key="4">
    <source>
        <dbReference type="ARBA" id="ARBA00022598"/>
    </source>
</evidence>
<dbReference type="Pfam" id="PF07973">
    <property type="entry name" value="tRNA_SAD"/>
    <property type="match status" value="1"/>
</dbReference>
<dbReference type="InterPro" id="IPR018164">
    <property type="entry name" value="Ala-tRNA-synth_IIc_N"/>
</dbReference>
<dbReference type="GO" id="GO:0070143">
    <property type="term" value="P:mitochondrial alanyl-tRNA aminoacylation"/>
    <property type="evidence" value="ECO:0007669"/>
    <property type="project" value="UniProtKB-UniRule"/>
</dbReference>
<evidence type="ECO:0000256" key="1">
    <source>
        <dbReference type="ARBA" id="ARBA00008429"/>
    </source>
</evidence>
<evidence type="ECO:0000313" key="19">
    <source>
        <dbReference type="Proteomes" id="UP000799770"/>
    </source>
</evidence>
<dbReference type="GO" id="GO:0008270">
    <property type="term" value="F:zinc ion binding"/>
    <property type="evidence" value="ECO:0007669"/>
    <property type="project" value="UniProtKB-UniRule"/>
</dbReference>
<dbReference type="Proteomes" id="UP000799770">
    <property type="component" value="Unassembled WGS sequence"/>
</dbReference>
<dbReference type="Pfam" id="PF01411">
    <property type="entry name" value="tRNA-synt_2c"/>
    <property type="match status" value="1"/>
</dbReference>
<dbReference type="InterPro" id="IPR018163">
    <property type="entry name" value="Thr/Ala-tRNA-synth_IIc_edit"/>
</dbReference>
<keyword evidence="2 15" id="KW-0963">Cytoplasm</keyword>
<dbReference type="SUPFAM" id="SSF55186">
    <property type="entry name" value="ThrRS/AlaRS common domain"/>
    <property type="match status" value="1"/>
</dbReference>
<keyword evidence="7 15" id="KW-0862">Zinc</keyword>
<protein>
    <recommendedName>
        <fullName evidence="15">Alanine--tRNA ligase</fullName>
        <ecNumber evidence="15">6.1.1.7</ecNumber>
    </recommendedName>
    <alternativeName>
        <fullName evidence="15">Alanyl-tRNA synthetase</fullName>
        <shortName evidence="15">AlaRS</shortName>
    </alternativeName>
</protein>
<dbReference type="Gene3D" id="3.30.980.10">
    <property type="entry name" value="Threonyl-trna Synthetase, Chain A, domain 2"/>
    <property type="match status" value="1"/>
</dbReference>
<dbReference type="EC" id="6.1.1.7" evidence="15"/>
<dbReference type="Gene3D" id="3.30.930.10">
    <property type="entry name" value="Bira Bifunctional Protein, Domain 2"/>
    <property type="match status" value="1"/>
</dbReference>